<protein>
    <submittedName>
        <fullName evidence="2">Uncharacterized protein</fullName>
    </submittedName>
</protein>
<dbReference type="AlphaFoldDB" id="A0A4Y7REZ5"/>
<feature type="transmembrane region" description="Helical" evidence="1">
    <location>
        <begin position="27"/>
        <end position="46"/>
    </location>
</feature>
<evidence type="ECO:0000313" key="2">
    <source>
        <dbReference type="EMBL" id="TEB07282.1"/>
    </source>
</evidence>
<dbReference type="EMBL" id="QFGA01000001">
    <property type="protein sequence ID" value="TEB07282.1"/>
    <property type="molecule type" value="Genomic_DNA"/>
</dbReference>
<name>A0A4Y7REZ5_9FIRM</name>
<evidence type="ECO:0000256" key="1">
    <source>
        <dbReference type="SAM" id="Phobius"/>
    </source>
</evidence>
<gene>
    <name evidence="2" type="ORF">Psch_00829</name>
</gene>
<comment type="caution">
    <text evidence="2">The sequence shown here is derived from an EMBL/GenBank/DDBJ whole genome shotgun (WGS) entry which is preliminary data.</text>
</comment>
<proteinExistence type="predicted"/>
<sequence length="65" mass="7094">MLGFTIGLGGLGVALIGLPVEYWGINTIIHLLVLFPLLAGLIGITIKDDYHKRARKPKRLLLQGD</sequence>
<keyword evidence="1" id="KW-1133">Transmembrane helix</keyword>
<keyword evidence="3" id="KW-1185">Reference proteome</keyword>
<organism evidence="2 3">
    <name type="scientific">Pelotomaculum schinkii</name>
    <dbReference type="NCBI Taxonomy" id="78350"/>
    <lineage>
        <taxon>Bacteria</taxon>
        <taxon>Bacillati</taxon>
        <taxon>Bacillota</taxon>
        <taxon>Clostridia</taxon>
        <taxon>Eubacteriales</taxon>
        <taxon>Desulfotomaculaceae</taxon>
        <taxon>Pelotomaculum</taxon>
    </lineage>
</organism>
<dbReference type="Proteomes" id="UP000298324">
    <property type="component" value="Unassembled WGS sequence"/>
</dbReference>
<keyword evidence="1" id="KW-0812">Transmembrane</keyword>
<keyword evidence="1" id="KW-0472">Membrane</keyword>
<reference evidence="2 3" key="1">
    <citation type="journal article" date="2018" name="Environ. Microbiol.">
        <title>Novel energy conservation strategies and behaviour of Pelotomaculum schinkii driving syntrophic propionate catabolism.</title>
        <authorList>
            <person name="Hidalgo-Ahumada C.A.P."/>
            <person name="Nobu M.K."/>
            <person name="Narihiro T."/>
            <person name="Tamaki H."/>
            <person name="Liu W.T."/>
            <person name="Kamagata Y."/>
            <person name="Stams A.J.M."/>
            <person name="Imachi H."/>
            <person name="Sousa D.Z."/>
        </authorList>
    </citation>
    <scope>NUCLEOTIDE SEQUENCE [LARGE SCALE GENOMIC DNA]</scope>
    <source>
        <strain evidence="2 3">HH</strain>
    </source>
</reference>
<accession>A0A4Y7REZ5</accession>
<evidence type="ECO:0000313" key="3">
    <source>
        <dbReference type="Proteomes" id="UP000298324"/>
    </source>
</evidence>